<proteinExistence type="inferred from homology"/>
<evidence type="ECO:0000259" key="4">
    <source>
        <dbReference type="PROSITE" id="PS51462"/>
    </source>
</evidence>
<evidence type="ECO:0000256" key="2">
    <source>
        <dbReference type="ARBA" id="ARBA00022801"/>
    </source>
</evidence>
<dbReference type="InterPro" id="IPR020476">
    <property type="entry name" value="Nudix_hydrolase"/>
</dbReference>
<dbReference type="Gene3D" id="3.90.79.10">
    <property type="entry name" value="Nucleoside Triphosphate Pyrophosphohydrolase"/>
    <property type="match status" value="1"/>
</dbReference>
<dbReference type="CDD" id="cd18882">
    <property type="entry name" value="NUDIX_Hydrolase"/>
    <property type="match status" value="1"/>
</dbReference>
<gene>
    <name evidence="5" type="ORF">ENS31_01135</name>
</gene>
<comment type="cofactor">
    <cofactor evidence="1">
        <name>Mg(2+)</name>
        <dbReference type="ChEBI" id="CHEBI:18420"/>
    </cofactor>
</comment>
<accession>A0A7V2ZHI8</accession>
<feature type="domain" description="Nudix hydrolase" evidence="4">
    <location>
        <begin position="1"/>
        <end position="127"/>
    </location>
</feature>
<evidence type="ECO:0000313" key="5">
    <source>
        <dbReference type="EMBL" id="HFI90114.1"/>
    </source>
</evidence>
<dbReference type="GO" id="GO:0016787">
    <property type="term" value="F:hydrolase activity"/>
    <property type="evidence" value="ECO:0007669"/>
    <property type="project" value="UniProtKB-KW"/>
</dbReference>
<comment type="caution">
    <text evidence="5">The sequence shown here is derived from an EMBL/GenBank/DDBJ whole genome shotgun (WGS) entry which is preliminary data.</text>
</comment>
<organism evidence="5">
    <name type="scientific">Ignavibacterium album</name>
    <dbReference type="NCBI Taxonomy" id="591197"/>
    <lineage>
        <taxon>Bacteria</taxon>
        <taxon>Pseudomonadati</taxon>
        <taxon>Ignavibacteriota</taxon>
        <taxon>Ignavibacteria</taxon>
        <taxon>Ignavibacteriales</taxon>
        <taxon>Ignavibacteriaceae</taxon>
        <taxon>Ignavibacterium</taxon>
    </lineage>
</organism>
<dbReference type="PANTHER" id="PTHR43046">
    <property type="entry name" value="GDP-MANNOSE MANNOSYL HYDROLASE"/>
    <property type="match status" value="1"/>
</dbReference>
<dbReference type="InterPro" id="IPR000086">
    <property type="entry name" value="NUDIX_hydrolase_dom"/>
</dbReference>
<dbReference type="InterPro" id="IPR020084">
    <property type="entry name" value="NUDIX_hydrolase_CS"/>
</dbReference>
<evidence type="ECO:0000256" key="1">
    <source>
        <dbReference type="ARBA" id="ARBA00001946"/>
    </source>
</evidence>
<dbReference type="SUPFAM" id="SSF55811">
    <property type="entry name" value="Nudix"/>
    <property type="match status" value="1"/>
</dbReference>
<dbReference type="PRINTS" id="PR00502">
    <property type="entry name" value="NUDIXFAMILY"/>
</dbReference>
<dbReference type="InterPro" id="IPR015797">
    <property type="entry name" value="NUDIX_hydrolase-like_dom_sf"/>
</dbReference>
<dbReference type="PROSITE" id="PS00893">
    <property type="entry name" value="NUDIX_BOX"/>
    <property type="match status" value="1"/>
</dbReference>
<keyword evidence="2 3" id="KW-0378">Hydrolase</keyword>
<name>A0A7V2ZHI8_9BACT</name>
<protein>
    <submittedName>
        <fullName evidence="5">NUDIX domain-containing protein</fullName>
    </submittedName>
</protein>
<evidence type="ECO:0000256" key="3">
    <source>
        <dbReference type="RuleBase" id="RU003476"/>
    </source>
</evidence>
<dbReference type="AlphaFoldDB" id="A0A7V2ZHI8"/>
<dbReference type="EMBL" id="DSUJ01000002">
    <property type="protein sequence ID" value="HFI90114.1"/>
    <property type="molecule type" value="Genomic_DNA"/>
</dbReference>
<dbReference type="PANTHER" id="PTHR43046:SF14">
    <property type="entry name" value="MUTT_NUDIX FAMILY PROTEIN"/>
    <property type="match status" value="1"/>
</dbReference>
<dbReference type="PROSITE" id="PS51462">
    <property type="entry name" value="NUDIX"/>
    <property type="match status" value="1"/>
</dbReference>
<reference evidence="5" key="1">
    <citation type="journal article" date="2020" name="mSystems">
        <title>Genome- and Community-Level Interaction Insights into Carbon Utilization and Element Cycling Functions of Hydrothermarchaeota in Hydrothermal Sediment.</title>
        <authorList>
            <person name="Zhou Z."/>
            <person name="Liu Y."/>
            <person name="Xu W."/>
            <person name="Pan J."/>
            <person name="Luo Z.H."/>
            <person name="Li M."/>
        </authorList>
    </citation>
    <scope>NUCLEOTIDE SEQUENCE [LARGE SCALE GENOMIC DNA]</scope>
    <source>
        <strain evidence="5">SpSt-479</strain>
    </source>
</reference>
<comment type="similarity">
    <text evidence="3">Belongs to the Nudix hydrolase family.</text>
</comment>
<dbReference type="Pfam" id="PF00293">
    <property type="entry name" value="NUDIX"/>
    <property type="match status" value="1"/>
</dbReference>
<sequence length="133" mass="15789">MTFGAGIILINSNNEVLLLLRDDKPEIPYPNQWDIPGGRIEKGESPIETIRREMFEELGLQLYSDFQLFKIYKNDNLTDFIFWKRINLNPAEITLNEGQKLKYFNLEEIRKTELAFGYNQVFEEFFMEVVKNE</sequence>